<proteinExistence type="inferred from homology"/>
<organism evidence="7 8">
    <name type="scientific">Talaromyces rugulosus</name>
    <name type="common">Penicillium rugulosum</name>
    <dbReference type="NCBI Taxonomy" id="121627"/>
    <lineage>
        <taxon>Eukaryota</taxon>
        <taxon>Fungi</taxon>
        <taxon>Dikarya</taxon>
        <taxon>Ascomycota</taxon>
        <taxon>Pezizomycotina</taxon>
        <taxon>Eurotiomycetes</taxon>
        <taxon>Eurotiomycetidae</taxon>
        <taxon>Eurotiales</taxon>
        <taxon>Trichocomaceae</taxon>
        <taxon>Talaromyces</taxon>
        <taxon>Talaromyces sect. Islandici</taxon>
    </lineage>
</organism>
<dbReference type="SUPFAM" id="SSF52283">
    <property type="entry name" value="Formate/glycerate dehydrogenase catalytic domain-like"/>
    <property type="match status" value="1"/>
</dbReference>
<feature type="domain" description="D-isomer specific 2-hydroxyacid dehydrogenase NAD-binding" evidence="6">
    <location>
        <begin position="115"/>
        <end position="307"/>
    </location>
</feature>
<dbReference type="PANTHER" id="PTHR43761">
    <property type="entry name" value="D-ISOMER SPECIFIC 2-HYDROXYACID DEHYDROGENASE FAMILY PROTEIN (AFU_ORTHOLOGUE AFUA_1G13630)"/>
    <property type="match status" value="1"/>
</dbReference>
<dbReference type="InterPro" id="IPR036291">
    <property type="entry name" value="NAD(P)-bd_dom_sf"/>
</dbReference>
<evidence type="ECO:0008006" key="9">
    <source>
        <dbReference type="Google" id="ProtNLM"/>
    </source>
</evidence>
<evidence type="ECO:0000313" key="7">
    <source>
        <dbReference type="EMBL" id="QKX62202.1"/>
    </source>
</evidence>
<evidence type="ECO:0000259" key="6">
    <source>
        <dbReference type="Pfam" id="PF02826"/>
    </source>
</evidence>
<keyword evidence="8" id="KW-1185">Reference proteome</keyword>
<keyword evidence="2 4" id="KW-0560">Oxidoreductase</keyword>
<reference evidence="8" key="1">
    <citation type="submission" date="2020-06" db="EMBL/GenBank/DDBJ databases">
        <title>A chromosome-scale genome assembly of Talaromyces rugulosus W13939.</title>
        <authorList>
            <person name="Wang B."/>
            <person name="Guo L."/>
            <person name="Ye K."/>
            <person name="Wang L."/>
        </authorList>
    </citation>
    <scope>NUCLEOTIDE SEQUENCE [LARGE SCALE GENOMIC DNA]</scope>
    <source>
        <strain evidence="8">W13939</strain>
    </source>
</reference>
<dbReference type="GO" id="GO:0051287">
    <property type="term" value="F:NAD binding"/>
    <property type="evidence" value="ECO:0007669"/>
    <property type="project" value="InterPro"/>
</dbReference>
<sequence>MSTTTNHHLVVTQAGVFSPPIQFTAPPGIKLTQEHFKDITPDQLHERIHKASIIVSCWTRLDSVALSEAVTPNLKFIAVTAVGTDSVDLATCQRRGILVSNCPAANVESVSNHAMALYFAARRNVVQMDRVVKDGVWHKEGPSVALRMKDSNQGLGLTSEEETVGIIGFGSVGKKVAQLSKGLGMKVLIAGRKGQNETTKKGDIERTPFEDVLKRSTVLIIAVPRVPETMNLISTAEFQAMSADTVLINISRGGIVDEAALLQALKEKSIFGAATDVFETEPASAATSPLLAEDTRNLNLTTSPHLAWYANKTMKNYLTISPSNVHNFLLGKPTNLV</sequence>
<dbReference type="InterPro" id="IPR006139">
    <property type="entry name" value="D-isomer_2_OHA_DH_cat_dom"/>
</dbReference>
<dbReference type="Proteomes" id="UP000509510">
    <property type="component" value="Chromosome V"/>
</dbReference>
<evidence type="ECO:0000256" key="2">
    <source>
        <dbReference type="ARBA" id="ARBA00023002"/>
    </source>
</evidence>
<dbReference type="OrthoDB" id="298012at2759"/>
<name>A0A7H8R754_TALRU</name>
<dbReference type="Pfam" id="PF02826">
    <property type="entry name" value="2-Hacid_dh_C"/>
    <property type="match status" value="1"/>
</dbReference>
<dbReference type="KEGG" id="trg:TRUGW13939_09361"/>
<dbReference type="GeneID" id="55996844"/>
<dbReference type="PANTHER" id="PTHR43761:SF1">
    <property type="entry name" value="D-ISOMER SPECIFIC 2-HYDROXYACID DEHYDROGENASE CATALYTIC DOMAIN-CONTAINING PROTEIN-RELATED"/>
    <property type="match status" value="1"/>
</dbReference>
<dbReference type="CDD" id="cd05198">
    <property type="entry name" value="formate_dh_like"/>
    <property type="match status" value="1"/>
</dbReference>
<protein>
    <recommendedName>
        <fullName evidence="9">D-isomer specific 2-hydroxyacid dehydrogenase NAD-binding domain-containing protein</fullName>
    </recommendedName>
</protein>
<comment type="similarity">
    <text evidence="1 4">Belongs to the D-isomer specific 2-hydroxyacid dehydrogenase family.</text>
</comment>
<dbReference type="Pfam" id="PF00389">
    <property type="entry name" value="2-Hacid_dh"/>
    <property type="match status" value="1"/>
</dbReference>
<evidence type="ECO:0000313" key="8">
    <source>
        <dbReference type="Proteomes" id="UP000509510"/>
    </source>
</evidence>
<evidence type="ECO:0000256" key="3">
    <source>
        <dbReference type="ARBA" id="ARBA00023027"/>
    </source>
</evidence>
<dbReference type="InterPro" id="IPR050418">
    <property type="entry name" value="D-iso_2-hydroxyacid_DH_PdxB"/>
</dbReference>
<dbReference type="SUPFAM" id="SSF51735">
    <property type="entry name" value="NAD(P)-binding Rossmann-fold domains"/>
    <property type="match status" value="1"/>
</dbReference>
<dbReference type="GO" id="GO:0016616">
    <property type="term" value="F:oxidoreductase activity, acting on the CH-OH group of donors, NAD or NADP as acceptor"/>
    <property type="evidence" value="ECO:0007669"/>
    <property type="project" value="InterPro"/>
</dbReference>
<dbReference type="EMBL" id="CP055902">
    <property type="protein sequence ID" value="QKX62202.1"/>
    <property type="molecule type" value="Genomic_DNA"/>
</dbReference>
<evidence type="ECO:0000256" key="4">
    <source>
        <dbReference type="RuleBase" id="RU003719"/>
    </source>
</evidence>
<evidence type="ECO:0000259" key="5">
    <source>
        <dbReference type="Pfam" id="PF00389"/>
    </source>
</evidence>
<dbReference type="AlphaFoldDB" id="A0A7H8R754"/>
<dbReference type="InterPro" id="IPR006140">
    <property type="entry name" value="D-isomer_DH_NAD-bd"/>
</dbReference>
<evidence type="ECO:0000256" key="1">
    <source>
        <dbReference type="ARBA" id="ARBA00005854"/>
    </source>
</evidence>
<feature type="domain" description="D-isomer specific 2-hydroxyacid dehydrogenase catalytic" evidence="5">
    <location>
        <begin position="36"/>
        <end position="334"/>
    </location>
</feature>
<keyword evidence="3" id="KW-0520">NAD</keyword>
<accession>A0A7H8R754</accession>
<dbReference type="RefSeq" id="XP_035348376.1">
    <property type="nucleotide sequence ID" value="XM_035492483.1"/>
</dbReference>
<gene>
    <name evidence="7" type="ORF">TRUGW13939_09361</name>
</gene>
<dbReference type="Gene3D" id="3.40.50.720">
    <property type="entry name" value="NAD(P)-binding Rossmann-like Domain"/>
    <property type="match status" value="2"/>
</dbReference>